<keyword evidence="1 2" id="KW-0728">SH3 domain</keyword>
<feature type="compositionally biased region" description="Polar residues" evidence="3">
    <location>
        <begin position="138"/>
        <end position="161"/>
    </location>
</feature>
<feature type="compositionally biased region" description="Low complexity" evidence="3">
    <location>
        <begin position="54"/>
        <end position="65"/>
    </location>
</feature>
<name>A0A6A5EXE6_PERFL</name>
<dbReference type="SUPFAM" id="SSF50044">
    <property type="entry name" value="SH3-domain"/>
    <property type="match status" value="1"/>
</dbReference>
<feature type="compositionally biased region" description="Basic and acidic residues" evidence="3">
    <location>
        <begin position="162"/>
        <end position="173"/>
    </location>
</feature>
<evidence type="ECO:0000313" key="6">
    <source>
        <dbReference type="EMBL" id="KAF1383039.1"/>
    </source>
</evidence>
<dbReference type="EMBL" id="VHII01000012">
    <property type="protein sequence ID" value="KAF1383039.1"/>
    <property type="molecule type" value="Genomic_DNA"/>
</dbReference>
<dbReference type="PANTHER" id="PTHR23122">
    <property type="entry name" value="MEMBRANE-ASSOCIATED GUANYLATE KINASE MAGUK"/>
    <property type="match status" value="1"/>
</dbReference>
<dbReference type="Gene3D" id="2.30.42.10">
    <property type="match status" value="1"/>
</dbReference>
<feature type="compositionally biased region" description="Polar residues" evidence="3">
    <location>
        <begin position="83"/>
        <end position="93"/>
    </location>
</feature>
<feature type="domain" description="SH3" evidence="4">
    <location>
        <begin position="396"/>
        <end position="464"/>
    </location>
</feature>
<sequence>MCISPFCCHFLSCLHPPPQHGGSFSEKPKQNGGEGASSGGSSDDYAYPPPPVPAYSLSLPNSPLLYRKGPTGGHSRNVPTPGRSPSSSCTGTNPLRAHTAPSSPAPRRPTREQGVCTLPSAGRQNGGQTNKRHEQISSHHCSTAPRQNGCQKQAQQTQNEQRANREHPELAKQRSIDELRCTVQTPASGIEHGADDVRQLGRKMVAATAIIAHGEEENAQALKLLAEVVDKLQGLIVAGKVTPPRRAKQPPPPPPPRVSSMSPKAVRKPPTPYPRHIVSSSSSCSSSSSSTSGSSCAGPKRVNGGSERTAVTFGGAHRAGGAGSNVQARLNDGAASRAPLEDQQDGLLHPGDLLVEVNGNPVVGLEPEQLIQILINSQGTILFKVIPDAGQSSGSQTSVFMKAMVDYCPLQDSSIPCPDAGMAFSRGDVLEVVDQSDGHWWQARKLPCSAACAGLIPSASMLKR</sequence>
<dbReference type="SUPFAM" id="SSF50156">
    <property type="entry name" value="PDZ domain-like"/>
    <property type="match status" value="1"/>
</dbReference>
<evidence type="ECO:0000256" key="1">
    <source>
        <dbReference type="ARBA" id="ARBA00022443"/>
    </source>
</evidence>
<dbReference type="InterPro" id="IPR001478">
    <property type="entry name" value="PDZ"/>
</dbReference>
<evidence type="ECO:0000256" key="3">
    <source>
        <dbReference type="SAM" id="MobiDB-lite"/>
    </source>
</evidence>
<feature type="region of interest" description="Disordered" evidence="3">
    <location>
        <begin position="240"/>
        <end position="308"/>
    </location>
</feature>
<comment type="caution">
    <text evidence="6">The sequence shown here is derived from an EMBL/GenBank/DDBJ whole genome shotgun (WGS) entry which is preliminary data.</text>
</comment>
<organism evidence="6 7">
    <name type="scientific">Perca fluviatilis</name>
    <name type="common">European perch</name>
    <dbReference type="NCBI Taxonomy" id="8168"/>
    <lineage>
        <taxon>Eukaryota</taxon>
        <taxon>Metazoa</taxon>
        <taxon>Chordata</taxon>
        <taxon>Craniata</taxon>
        <taxon>Vertebrata</taxon>
        <taxon>Euteleostomi</taxon>
        <taxon>Actinopterygii</taxon>
        <taxon>Neopterygii</taxon>
        <taxon>Teleostei</taxon>
        <taxon>Neoteleostei</taxon>
        <taxon>Acanthomorphata</taxon>
        <taxon>Eupercaria</taxon>
        <taxon>Perciformes</taxon>
        <taxon>Percoidei</taxon>
        <taxon>Percidae</taxon>
        <taxon>Percinae</taxon>
        <taxon>Perca</taxon>
    </lineage>
</organism>
<accession>A0A6A5EXE6</accession>
<dbReference type="PROSITE" id="PS50106">
    <property type="entry name" value="PDZ"/>
    <property type="match status" value="1"/>
</dbReference>
<dbReference type="InterPro" id="IPR036028">
    <property type="entry name" value="SH3-like_dom_sf"/>
</dbReference>
<evidence type="ECO:0008006" key="8">
    <source>
        <dbReference type="Google" id="ProtNLM"/>
    </source>
</evidence>
<evidence type="ECO:0000259" key="5">
    <source>
        <dbReference type="PROSITE" id="PS50106"/>
    </source>
</evidence>
<proteinExistence type="predicted"/>
<dbReference type="InterPro" id="IPR050716">
    <property type="entry name" value="MAGUK"/>
</dbReference>
<dbReference type="InterPro" id="IPR036034">
    <property type="entry name" value="PDZ_sf"/>
</dbReference>
<gene>
    <name evidence="6" type="ORF">PFLUV_G00150110</name>
</gene>
<dbReference type="AlphaFoldDB" id="A0A6A5EXE6"/>
<dbReference type="Proteomes" id="UP000465112">
    <property type="component" value="Chromosome 12"/>
</dbReference>
<reference evidence="6 7" key="1">
    <citation type="submission" date="2019-06" db="EMBL/GenBank/DDBJ databases">
        <title>A chromosome-scale genome assembly of the European perch, Perca fluviatilis.</title>
        <authorList>
            <person name="Roques C."/>
            <person name="Zahm M."/>
            <person name="Cabau C."/>
            <person name="Klopp C."/>
            <person name="Bouchez O."/>
            <person name="Donnadieu C."/>
            <person name="Kuhl H."/>
            <person name="Gislard M."/>
            <person name="Guendouz S."/>
            <person name="Journot L."/>
            <person name="Haffray P."/>
            <person name="Bestin A."/>
            <person name="Morvezen R."/>
            <person name="Feron R."/>
            <person name="Wen M."/>
            <person name="Jouanno E."/>
            <person name="Herpin A."/>
            <person name="Schartl M."/>
            <person name="Postlethwait J."/>
            <person name="Schaerlinger B."/>
            <person name="Chardard D."/>
            <person name="Lecocq T."/>
            <person name="Poncet C."/>
            <person name="Jaffrelo L."/>
            <person name="Lampietro C."/>
            <person name="Guiguen Y."/>
        </authorList>
    </citation>
    <scope>NUCLEOTIDE SEQUENCE [LARGE SCALE GENOMIC DNA]</scope>
    <source>
        <tissue evidence="6">Blood</tissue>
    </source>
</reference>
<evidence type="ECO:0000259" key="4">
    <source>
        <dbReference type="PROSITE" id="PS50002"/>
    </source>
</evidence>
<protein>
    <recommendedName>
        <fullName evidence="8">SH3 domain-containing protein</fullName>
    </recommendedName>
</protein>
<feature type="domain" description="PDZ" evidence="5">
    <location>
        <begin position="315"/>
        <end position="389"/>
    </location>
</feature>
<feature type="region of interest" description="Disordered" evidence="3">
    <location>
        <begin position="20"/>
        <end position="173"/>
    </location>
</feature>
<dbReference type="InterPro" id="IPR001452">
    <property type="entry name" value="SH3_domain"/>
</dbReference>
<feature type="compositionally biased region" description="Low complexity" evidence="3">
    <location>
        <begin position="279"/>
        <end position="295"/>
    </location>
</feature>
<dbReference type="PROSITE" id="PS50002">
    <property type="entry name" value="SH3"/>
    <property type="match status" value="1"/>
</dbReference>
<evidence type="ECO:0000256" key="2">
    <source>
        <dbReference type="PROSITE-ProRule" id="PRU00192"/>
    </source>
</evidence>
<keyword evidence="7" id="KW-1185">Reference proteome</keyword>
<dbReference type="Pfam" id="PF00595">
    <property type="entry name" value="PDZ"/>
    <property type="match status" value="1"/>
</dbReference>
<evidence type="ECO:0000313" key="7">
    <source>
        <dbReference type="Proteomes" id="UP000465112"/>
    </source>
</evidence>
<dbReference type="SMART" id="SM00326">
    <property type="entry name" value="SH3"/>
    <property type="match status" value="1"/>
</dbReference>
<dbReference type="Gene3D" id="2.30.30.40">
    <property type="entry name" value="SH3 Domains"/>
    <property type="match status" value="1"/>
</dbReference>